<dbReference type="InterPro" id="IPR021095">
    <property type="entry name" value="DUF3734"/>
</dbReference>
<reference evidence="6 7" key="1">
    <citation type="submission" date="2016-10" db="EMBL/GenBank/DDBJ databases">
        <authorList>
            <person name="de Groot N.N."/>
        </authorList>
    </citation>
    <scope>NUCLEOTIDE SEQUENCE [LARGE SCALE GENOMIC DNA]</scope>
    <source>
        <strain evidence="6 7">CGMCC 1.9113</strain>
    </source>
</reference>
<evidence type="ECO:0000256" key="2">
    <source>
        <dbReference type="ARBA" id="ARBA00022963"/>
    </source>
</evidence>
<keyword evidence="2 4" id="KW-0442">Lipid degradation</keyword>
<name>A0A1I5SFU3_9SPHN</name>
<dbReference type="GO" id="GO:0016787">
    <property type="term" value="F:hydrolase activity"/>
    <property type="evidence" value="ECO:0007669"/>
    <property type="project" value="UniProtKB-UniRule"/>
</dbReference>
<evidence type="ECO:0000256" key="1">
    <source>
        <dbReference type="ARBA" id="ARBA00022801"/>
    </source>
</evidence>
<feature type="active site" description="Proton acceptor" evidence="4">
    <location>
        <position position="204"/>
    </location>
</feature>
<dbReference type="PANTHER" id="PTHR14226">
    <property type="entry name" value="NEUROPATHY TARGET ESTERASE/SWISS CHEESE D.MELANOGASTER"/>
    <property type="match status" value="1"/>
</dbReference>
<dbReference type="CDD" id="cd07209">
    <property type="entry name" value="Pat_hypo_Ecoli_Z1214_like"/>
    <property type="match status" value="1"/>
</dbReference>
<dbReference type="InterPro" id="IPR016035">
    <property type="entry name" value="Acyl_Trfase/lysoPLipase"/>
</dbReference>
<dbReference type="PANTHER" id="PTHR14226:SF57">
    <property type="entry name" value="BLR7027 PROTEIN"/>
    <property type="match status" value="1"/>
</dbReference>
<feature type="short sequence motif" description="GXSXG" evidence="4">
    <location>
        <begin position="50"/>
        <end position="54"/>
    </location>
</feature>
<dbReference type="OrthoDB" id="9807112at2"/>
<feature type="domain" description="PNPLA" evidence="5">
    <location>
        <begin position="19"/>
        <end position="217"/>
    </location>
</feature>
<organism evidence="6 7">
    <name type="scientific">Sphingomonas rubra</name>
    <dbReference type="NCBI Taxonomy" id="634430"/>
    <lineage>
        <taxon>Bacteria</taxon>
        <taxon>Pseudomonadati</taxon>
        <taxon>Pseudomonadota</taxon>
        <taxon>Alphaproteobacteria</taxon>
        <taxon>Sphingomonadales</taxon>
        <taxon>Sphingomonadaceae</taxon>
        <taxon>Sphingomonas</taxon>
    </lineage>
</organism>
<dbReference type="Proteomes" id="UP000199586">
    <property type="component" value="Unassembled WGS sequence"/>
</dbReference>
<dbReference type="Pfam" id="PF01734">
    <property type="entry name" value="Patatin"/>
    <property type="match status" value="1"/>
</dbReference>
<evidence type="ECO:0000256" key="3">
    <source>
        <dbReference type="ARBA" id="ARBA00023098"/>
    </source>
</evidence>
<dbReference type="STRING" id="634430.SAMN04488241_105202"/>
<keyword evidence="1 4" id="KW-0378">Hydrolase</keyword>
<feature type="short sequence motif" description="DGA/G" evidence="4">
    <location>
        <begin position="204"/>
        <end position="206"/>
    </location>
</feature>
<dbReference type="Pfam" id="PF12536">
    <property type="entry name" value="DUF3734"/>
    <property type="match status" value="1"/>
</dbReference>
<gene>
    <name evidence="6" type="ORF">SAMN04488241_105202</name>
</gene>
<proteinExistence type="predicted"/>
<sequence>MPRGIAAVIDRLAGHRIALVLAGGNALGAYQAGAYQVLHEHGIEPDWIVGTSAGAINGAVIAGNAPRDRVARLESLWRPRAEGGWPMWWEAIPETWRRTGEALTTMLAGRSGLFAPAGSAAQTAATPAIYDTAPMRGSLAHLVDFERLNAGHVRYGALAVDLGSGRETLFDTAEQRIDADHIRASAAMPPTFPAVPIGGRLFVDGGLSANLPIDAVLGTARERPVLCIAIDLLPDAAPLPQTLGEVIGRTQDLLFSGQSRRAVDRWRDAYATDPDAASRSVTLVRLSYTDQRQEVAGKAMDFSPATIRARWNSGMRDAAALVTHLTSGVVPLGRPGLSIHDIVPAT</sequence>
<dbReference type="SUPFAM" id="SSF52151">
    <property type="entry name" value="FabD/lysophospholipase-like"/>
    <property type="match status" value="1"/>
</dbReference>
<keyword evidence="7" id="KW-1185">Reference proteome</keyword>
<comment type="caution">
    <text evidence="4">Lacks conserved residue(s) required for the propagation of feature annotation.</text>
</comment>
<dbReference type="InterPro" id="IPR002641">
    <property type="entry name" value="PNPLA_dom"/>
</dbReference>
<dbReference type="AlphaFoldDB" id="A0A1I5SFU3"/>
<evidence type="ECO:0000256" key="4">
    <source>
        <dbReference type="PROSITE-ProRule" id="PRU01161"/>
    </source>
</evidence>
<keyword evidence="3 4" id="KW-0443">Lipid metabolism</keyword>
<evidence type="ECO:0000313" key="7">
    <source>
        <dbReference type="Proteomes" id="UP000199586"/>
    </source>
</evidence>
<dbReference type="EMBL" id="FOXP01000005">
    <property type="protein sequence ID" value="SFP69580.1"/>
    <property type="molecule type" value="Genomic_DNA"/>
</dbReference>
<protein>
    <submittedName>
        <fullName evidence="6">NTE family protein</fullName>
    </submittedName>
</protein>
<dbReference type="InterPro" id="IPR050301">
    <property type="entry name" value="NTE"/>
</dbReference>
<accession>A0A1I5SFU3</accession>
<dbReference type="Gene3D" id="3.40.1090.10">
    <property type="entry name" value="Cytosolic phospholipase A2 catalytic domain"/>
    <property type="match status" value="2"/>
</dbReference>
<evidence type="ECO:0000313" key="6">
    <source>
        <dbReference type="EMBL" id="SFP69580.1"/>
    </source>
</evidence>
<dbReference type="PROSITE" id="PS51635">
    <property type="entry name" value="PNPLA"/>
    <property type="match status" value="1"/>
</dbReference>
<evidence type="ECO:0000259" key="5">
    <source>
        <dbReference type="PROSITE" id="PS51635"/>
    </source>
</evidence>
<feature type="active site" description="Nucleophile" evidence="4">
    <location>
        <position position="52"/>
    </location>
</feature>
<dbReference type="GO" id="GO:0016042">
    <property type="term" value="P:lipid catabolic process"/>
    <property type="evidence" value="ECO:0007669"/>
    <property type="project" value="UniProtKB-UniRule"/>
</dbReference>